<dbReference type="InterPro" id="IPR000014">
    <property type="entry name" value="PAS"/>
</dbReference>
<dbReference type="CDD" id="cd00130">
    <property type="entry name" value="PAS"/>
    <property type="match status" value="2"/>
</dbReference>
<feature type="region of interest" description="Disordered" evidence="18">
    <location>
        <begin position="832"/>
        <end position="867"/>
    </location>
</feature>
<evidence type="ECO:0000256" key="7">
    <source>
        <dbReference type="ARBA" id="ARBA00022763"/>
    </source>
</evidence>
<dbReference type="InterPro" id="IPR011598">
    <property type="entry name" value="bHLH_dom"/>
</dbReference>
<feature type="domain" description="PAS" evidence="19">
    <location>
        <begin position="107"/>
        <end position="177"/>
    </location>
</feature>
<keyword evidence="17" id="KW-0175">Coiled coil</keyword>
<dbReference type="SMART" id="SM00353">
    <property type="entry name" value="HLH"/>
    <property type="match status" value="1"/>
</dbReference>
<evidence type="ECO:0000256" key="9">
    <source>
        <dbReference type="ARBA" id="ARBA00023015"/>
    </source>
</evidence>
<keyword evidence="5" id="KW-0597">Phosphoprotein</keyword>
<keyword evidence="11" id="KW-0238">DNA-binding</keyword>
<protein>
    <recommendedName>
        <fullName evidence="15">Circadian locomoter output cycles protein kaput</fullName>
        <ecNumber evidence="2">2.3.1.48</ecNumber>
    </recommendedName>
</protein>
<accession>A0ABM0RGY7</accession>
<gene>
    <name evidence="22" type="primary">CLOCK</name>
</gene>
<feature type="coiled-coil region" evidence="17">
    <location>
        <begin position="548"/>
        <end position="582"/>
    </location>
</feature>
<keyword evidence="21" id="KW-1185">Reference proteome</keyword>
<evidence type="ECO:0000256" key="1">
    <source>
        <dbReference type="ARBA" id="ARBA00004514"/>
    </source>
</evidence>
<evidence type="ECO:0000256" key="13">
    <source>
        <dbReference type="ARBA" id="ARBA00023163"/>
    </source>
</evidence>
<evidence type="ECO:0000256" key="15">
    <source>
        <dbReference type="ARBA" id="ARBA00040572"/>
    </source>
</evidence>
<evidence type="ECO:0000259" key="20">
    <source>
        <dbReference type="PROSITE" id="PS50888"/>
    </source>
</evidence>
<dbReference type="SUPFAM" id="SSF47459">
    <property type="entry name" value="HLH, helix-loop-helix DNA-binding domain"/>
    <property type="match status" value="1"/>
</dbReference>
<dbReference type="Gene3D" id="3.30.450.20">
    <property type="entry name" value="PAS domain"/>
    <property type="match status" value="2"/>
</dbReference>
<dbReference type="InterPro" id="IPR013767">
    <property type="entry name" value="PAS_fold"/>
</dbReference>
<evidence type="ECO:0000256" key="14">
    <source>
        <dbReference type="ARBA" id="ARBA00023242"/>
    </source>
</evidence>
<dbReference type="CDD" id="cd19734">
    <property type="entry name" value="bHLH-PAS_CLOCK"/>
    <property type="match status" value="1"/>
</dbReference>
<reference evidence="22" key="1">
    <citation type="submission" date="2025-08" db="UniProtKB">
        <authorList>
            <consortium name="RefSeq"/>
        </authorList>
    </citation>
    <scope>IDENTIFICATION</scope>
</reference>
<keyword evidence="7" id="KW-0227">DNA damage</keyword>
<dbReference type="InterPro" id="IPR036638">
    <property type="entry name" value="HLH_DNA-bd_sf"/>
</dbReference>
<feature type="compositionally biased region" description="Low complexity" evidence="18">
    <location>
        <begin position="832"/>
        <end position="850"/>
    </location>
</feature>
<evidence type="ECO:0000256" key="16">
    <source>
        <dbReference type="ARBA" id="ARBA00048017"/>
    </source>
</evidence>
<keyword evidence="9" id="KW-0805">Transcription regulation</keyword>
<sequence length="867" mass="97310">MLFTVSCSKMSSIVDRDDSSIFDGLVEEDDKDKAKRVSRNKSEKKRRDQFNILIKELGSMLPGNARKMDKSTVLQKSIDFLRKHKEITAQSDASEIRQDWKPTFLSNEEFTQLMLEALDGFFLAIMTDGSIIYVSESITSLLEHLPSDLVDQSIFNFIPEGEHSEVYKILSTHLLESDSLTPEYLKSKNQLEFCCHMLRGTIDPKEPSTYEYVKFIGNFKSLNSVSTSAHNGFEGTIQRTHRPSYEDRVCFVATVRLATPQFIKEMCTVEEPNEEFTSRHSLEWKFLFLDHRAPPIIGYLPFEVLGTSGYDYYHVDDLENLAKCHEHLMQYGKGKSCYYRFLTKGQQWIWLQTHYYITYHQWNSRPEFIVCTHTVVSYAEVRAERRRELGIEESLPETAADKSPLVALPVSVQLSVWWAAGTVAVATAVTLSLFCGSYGGPPPIEIVFSLNTFHKAIAVISYDSSDGSEEPTPTKIPVDTSTPPRQHLPAHEKMAQRRSSFSSQSINSQSVGSSLTQPVMSQTTNLPIPQGMSQFQFSAQLGAMQHLKDQLEQRTRMIEANIHRQQEELRKIQEQLQMVHGQGLQMFLQQSNPGLNFGSVQLSSGNSSNVQQLTSINMQGQVVPANQIQSGMNTGHIGTTQHMIQQQTLQSASTQSQQNVLSGHNQQTSLPSQTQSTLTAPLYNTMVISQPAAGSMVQIPSSMPQNSTQSAAVTTFTQDRQIRFSQGQQLVTKLVTAPVACGAVMVPSTMLMGQVVTAYPTFATQQQQSQTLSVTQQQQQQSSQEQQLTSVQQPSQAQLTQPPQQFLQTSRLLHGNPSAQLILSAAFPLQQSTFPQSHHQQHQSQQQQQLSRHRTDSLTDPSKVQPQ</sequence>
<keyword evidence="12" id="KW-0010">Activator</keyword>
<dbReference type="Pfam" id="PF00010">
    <property type="entry name" value="HLH"/>
    <property type="match status" value="1"/>
</dbReference>
<evidence type="ECO:0000256" key="11">
    <source>
        <dbReference type="ARBA" id="ARBA00023125"/>
    </source>
</evidence>
<evidence type="ECO:0000256" key="8">
    <source>
        <dbReference type="ARBA" id="ARBA00022843"/>
    </source>
</evidence>
<keyword evidence="13" id="KW-0804">Transcription</keyword>
<dbReference type="PANTHER" id="PTHR46055">
    <property type="entry name" value="CIRCADIAN LOCOMOTER OUTPUT CYCLES PROTEIN KAPUT"/>
    <property type="match status" value="1"/>
</dbReference>
<evidence type="ECO:0000256" key="3">
    <source>
        <dbReference type="ARBA" id="ARBA00022490"/>
    </source>
</evidence>
<keyword evidence="10" id="KW-0090">Biological rhythms</keyword>
<organism evidence="21 22">
    <name type="scientific">Galeopterus variegatus</name>
    <name type="common">Malayan flying lemur</name>
    <name type="synonym">Cynocephalus variegatus</name>
    <dbReference type="NCBI Taxonomy" id="482537"/>
    <lineage>
        <taxon>Eukaryota</taxon>
        <taxon>Metazoa</taxon>
        <taxon>Chordata</taxon>
        <taxon>Craniata</taxon>
        <taxon>Vertebrata</taxon>
        <taxon>Euteleostomi</taxon>
        <taxon>Mammalia</taxon>
        <taxon>Eutheria</taxon>
        <taxon>Euarchontoglires</taxon>
        <taxon>Dermoptera</taxon>
        <taxon>Cynocephalidae</taxon>
        <taxon>Galeopterus</taxon>
    </lineage>
</organism>
<dbReference type="PROSITE" id="PS50888">
    <property type="entry name" value="BHLH"/>
    <property type="match status" value="1"/>
</dbReference>
<feature type="region of interest" description="Disordered" evidence="18">
    <location>
        <begin position="464"/>
        <end position="518"/>
    </location>
</feature>
<dbReference type="PRINTS" id="PR00785">
    <property type="entry name" value="NCTRNSLOCATR"/>
</dbReference>
<feature type="domain" description="BHLH" evidence="20">
    <location>
        <begin position="34"/>
        <end position="84"/>
    </location>
</feature>
<comment type="catalytic activity">
    <reaction evidence="16">
        <text>L-lysyl-[protein] + acetyl-CoA = N(6)-acetyl-L-lysyl-[protein] + CoA + H(+)</text>
        <dbReference type="Rhea" id="RHEA:45948"/>
        <dbReference type="Rhea" id="RHEA-COMP:9752"/>
        <dbReference type="Rhea" id="RHEA-COMP:10731"/>
        <dbReference type="ChEBI" id="CHEBI:15378"/>
        <dbReference type="ChEBI" id="CHEBI:29969"/>
        <dbReference type="ChEBI" id="CHEBI:57287"/>
        <dbReference type="ChEBI" id="CHEBI:57288"/>
        <dbReference type="ChEBI" id="CHEBI:61930"/>
        <dbReference type="EC" id="2.3.1.48"/>
    </reaction>
</comment>
<evidence type="ECO:0000256" key="18">
    <source>
        <dbReference type="SAM" id="MobiDB-lite"/>
    </source>
</evidence>
<dbReference type="InterPro" id="IPR001067">
    <property type="entry name" value="Nuc_translocat"/>
</dbReference>
<keyword evidence="3" id="KW-0963">Cytoplasm</keyword>
<evidence type="ECO:0000313" key="21">
    <source>
        <dbReference type="Proteomes" id="UP000694923"/>
    </source>
</evidence>
<dbReference type="SUPFAM" id="SSF55785">
    <property type="entry name" value="PYP-like sensor domain (PAS domain)"/>
    <property type="match status" value="2"/>
</dbReference>
<dbReference type="InterPro" id="IPR001610">
    <property type="entry name" value="PAC"/>
</dbReference>
<dbReference type="Gene3D" id="4.10.280.10">
    <property type="entry name" value="Helix-loop-helix DNA-binding domain"/>
    <property type="match status" value="1"/>
</dbReference>
<feature type="region of interest" description="Disordered" evidence="18">
    <location>
        <begin position="785"/>
        <end position="804"/>
    </location>
</feature>
<keyword evidence="14" id="KW-0539">Nucleus</keyword>
<dbReference type="Proteomes" id="UP000694923">
    <property type="component" value="Unplaced"/>
</dbReference>
<proteinExistence type="predicted"/>
<evidence type="ECO:0000259" key="19">
    <source>
        <dbReference type="PROSITE" id="PS50112"/>
    </source>
</evidence>
<evidence type="ECO:0000256" key="12">
    <source>
        <dbReference type="ARBA" id="ARBA00023159"/>
    </source>
</evidence>
<dbReference type="SMART" id="SM00086">
    <property type="entry name" value="PAC"/>
    <property type="match status" value="1"/>
</dbReference>
<evidence type="ECO:0000256" key="6">
    <source>
        <dbReference type="ARBA" id="ARBA00022737"/>
    </source>
</evidence>
<keyword evidence="6" id="KW-0677">Repeat</keyword>
<dbReference type="SMART" id="SM00091">
    <property type="entry name" value="PAS"/>
    <property type="match status" value="2"/>
</dbReference>
<feature type="compositionally biased region" description="Low complexity" evidence="18">
    <location>
        <begin position="646"/>
        <end position="658"/>
    </location>
</feature>
<evidence type="ECO:0000256" key="2">
    <source>
        <dbReference type="ARBA" id="ARBA00013184"/>
    </source>
</evidence>
<feature type="compositionally biased region" description="Polar residues" evidence="18">
    <location>
        <begin position="858"/>
        <end position="867"/>
    </location>
</feature>
<feature type="domain" description="PAS" evidence="19">
    <location>
        <begin position="285"/>
        <end position="332"/>
    </location>
</feature>
<keyword evidence="4" id="KW-1017">Isopeptide bond</keyword>
<evidence type="ECO:0000256" key="17">
    <source>
        <dbReference type="SAM" id="Coils"/>
    </source>
</evidence>
<dbReference type="InterPro" id="IPR035965">
    <property type="entry name" value="PAS-like_dom_sf"/>
</dbReference>
<dbReference type="RefSeq" id="XP_008579878.1">
    <property type="nucleotide sequence ID" value="XM_008581656.1"/>
</dbReference>
<dbReference type="GeneID" id="103597796"/>
<dbReference type="EC" id="2.3.1.48" evidence="2"/>
<dbReference type="PANTHER" id="PTHR46055:SF2">
    <property type="entry name" value="CIRCADIAN LOCOMOTER OUTPUT CYCLES PROTEIN KAPUT"/>
    <property type="match status" value="1"/>
</dbReference>
<name>A0ABM0RGY7_GALVR</name>
<feature type="region of interest" description="Disordered" evidence="18">
    <location>
        <begin position="646"/>
        <end position="674"/>
    </location>
</feature>
<dbReference type="Pfam" id="PF14598">
    <property type="entry name" value="PAS_11"/>
    <property type="match status" value="1"/>
</dbReference>
<dbReference type="PROSITE" id="PS50112">
    <property type="entry name" value="PAS"/>
    <property type="match status" value="2"/>
</dbReference>
<evidence type="ECO:0000256" key="4">
    <source>
        <dbReference type="ARBA" id="ARBA00022499"/>
    </source>
</evidence>
<dbReference type="Pfam" id="PF00989">
    <property type="entry name" value="PAS"/>
    <property type="match status" value="1"/>
</dbReference>
<keyword evidence="8" id="KW-0832">Ubl conjugation</keyword>
<evidence type="ECO:0000313" key="22">
    <source>
        <dbReference type="RefSeq" id="XP_008579878.1"/>
    </source>
</evidence>
<dbReference type="InterPro" id="IPR047230">
    <property type="entry name" value="CLOCK-like"/>
</dbReference>
<evidence type="ECO:0000256" key="5">
    <source>
        <dbReference type="ARBA" id="ARBA00022553"/>
    </source>
</evidence>
<feature type="compositionally biased region" description="Low complexity" evidence="18">
    <location>
        <begin position="499"/>
        <end position="514"/>
    </location>
</feature>
<evidence type="ECO:0000256" key="10">
    <source>
        <dbReference type="ARBA" id="ARBA00023108"/>
    </source>
</evidence>
<comment type="subcellular location">
    <subcellularLocation>
        <location evidence="1">Cytoplasm</location>
        <location evidence="1">Cytosol</location>
    </subcellularLocation>
</comment>